<evidence type="ECO:0000256" key="3">
    <source>
        <dbReference type="ARBA" id="ARBA00022576"/>
    </source>
</evidence>
<evidence type="ECO:0000256" key="1">
    <source>
        <dbReference type="ARBA" id="ARBA00001933"/>
    </source>
</evidence>
<gene>
    <name evidence="6" type="ORF">PEVE_00026437</name>
</gene>
<evidence type="ECO:0008006" key="8">
    <source>
        <dbReference type="Google" id="ProtNLM"/>
    </source>
</evidence>
<dbReference type="PANTHER" id="PTHR11751:SF29">
    <property type="entry name" value="ALANINE TRANSAMINASE"/>
    <property type="match status" value="1"/>
</dbReference>
<protein>
    <recommendedName>
        <fullName evidence="8">Alanine transaminase</fullName>
    </recommendedName>
</protein>
<keyword evidence="4" id="KW-0808">Transferase</keyword>
<evidence type="ECO:0000256" key="4">
    <source>
        <dbReference type="ARBA" id="ARBA00022679"/>
    </source>
</evidence>
<sequence>MLSVSNEVAGAMYAFPRITLSEKAIEAAKFTDLFLLSLLFRPDEFYCWQALEKTGIYMIPGHVFDMKGSGNNFYYRITILPSEETFAPMFERLRTFHQEFMAQFKDTN</sequence>
<dbReference type="SUPFAM" id="SSF53383">
    <property type="entry name" value="PLP-dependent transferases"/>
    <property type="match status" value="1"/>
</dbReference>
<evidence type="ECO:0000256" key="2">
    <source>
        <dbReference type="ARBA" id="ARBA00011738"/>
    </source>
</evidence>
<evidence type="ECO:0000313" key="6">
    <source>
        <dbReference type="EMBL" id="CAH3193750.1"/>
    </source>
</evidence>
<comment type="subunit">
    <text evidence="2">Homodimer.</text>
</comment>
<dbReference type="EMBL" id="CALNXI010003584">
    <property type="protein sequence ID" value="CAH3193750.1"/>
    <property type="molecule type" value="Genomic_DNA"/>
</dbReference>
<dbReference type="InterPro" id="IPR015422">
    <property type="entry name" value="PyrdxlP-dep_Trfase_small"/>
</dbReference>
<organism evidence="6 7">
    <name type="scientific">Porites evermanni</name>
    <dbReference type="NCBI Taxonomy" id="104178"/>
    <lineage>
        <taxon>Eukaryota</taxon>
        <taxon>Metazoa</taxon>
        <taxon>Cnidaria</taxon>
        <taxon>Anthozoa</taxon>
        <taxon>Hexacorallia</taxon>
        <taxon>Scleractinia</taxon>
        <taxon>Fungiina</taxon>
        <taxon>Poritidae</taxon>
        <taxon>Porites</taxon>
    </lineage>
</organism>
<keyword evidence="5" id="KW-0663">Pyridoxal phosphate</keyword>
<comment type="caution">
    <text evidence="6">The sequence shown here is derived from an EMBL/GenBank/DDBJ whole genome shotgun (WGS) entry which is preliminary data.</text>
</comment>
<dbReference type="Gene3D" id="3.90.1150.10">
    <property type="entry name" value="Aspartate Aminotransferase, domain 1"/>
    <property type="match status" value="1"/>
</dbReference>
<reference evidence="6 7" key="1">
    <citation type="submission" date="2022-05" db="EMBL/GenBank/DDBJ databases">
        <authorList>
            <consortium name="Genoscope - CEA"/>
            <person name="William W."/>
        </authorList>
    </citation>
    <scope>NUCLEOTIDE SEQUENCE [LARGE SCALE GENOMIC DNA]</scope>
</reference>
<keyword evidence="3" id="KW-0032">Aminotransferase</keyword>
<dbReference type="Proteomes" id="UP001159427">
    <property type="component" value="Unassembled WGS sequence"/>
</dbReference>
<dbReference type="InterPro" id="IPR015424">
    <property type="entry name" value="PyrdxlP-dep_Trfase"/>
</dbReference>
<keyword evidence="7" id="KW-1185">Reference proteome</keyword>
<proteinExistence type="predicted"/>
<dbReference type="PANTHER" id="PTHR11751">
    <property type="entry name" value="ALANINE AMINOTRANSFERASE"/>
    <property type="match status" value="1"/>
</dbReference>
<dbReference type="InterPro" id="IPR045088">
    <property type="entry name" value="ALAT1/2-like"/>
</dbReference>
<comment type="cofactor">
    <cofactor evidence="1">
        <name>pyridoxal 5'-phosphate</name>
        <dbReference type="ChEBI" id="CHEBI:597326"/>
    </cofactor>
</comment>
<evidence type="ECO:0000313" key="7">
    <source>
        <dbReference type="Proteomes" id="UP001159427"/>
    </source>
</evidence>
<accession>A0ABN8SRL4</accession>
<name>A0ABN8SRL4_9CNID</name>
<evidence type="ECO:0000256" key="5">
    <source>
        <dbReference type="ARBA" id="ARBA00022898"/>
    </source>
</evidence>